<reference evidence="3 4" key="1">
    <citation type="journal article" date="2012" name="J. Bacteriol.">
        <title>Genome sequence of benzo(a)pyrene-degrading bacterium Novosphingobium pentaromativorans US6-1.</title>
        <authorList>
            <person name="Luo Y.R."/>
            <person name="Kang S.G."/>
            <person name="Kim S.J."/>
            <person name="Kim M.R."/>
            <person name="Li N."/>
            <person name="Lee J.H."/>
            <person name="Kwon K.K."/>
        </authorList>
    </citation>
    <scope>NUCLEOTIDE SEQUENCE [LARGE SCALE GENOMIC DNA]</scope>
    <source>
        <strain evidence="3 4">US6-1</strain>
    </source>
</reference>
<dbReference type="PANTHER" id="PTHR34075:SF5">
    <property type="entry name" value="BLR3430 PROTEIN"/>
    <property type="match status" value="1"/>
</dbReference>
<dbReference type="Proteomes" id="UP000004030">
    <property type="component" value="Unassembled WGS sequence"/>
</dbReference>
<evidence type="ECO:0000313" key="3">
    <source>
        <dbReference type="EMBL" id="EHJ62642.1"/>
    </source>
</evidence>
<evidence type="ECO:0008006" key="5">
    <source>
        <dbReference type="Google" id="ProtNLM"/>
    </source>
</evidence>
<dbReference type="RefSeq" id="WP_007011387.1">
    <property type="nucleotide sequence ID" value="NZ_AGFM01000007.1"/>
</dbReference>
<comment type="caution">
    <text evidence="3">The sequence shown here is derived from an EMBL/GenBank/DDBJ whole genome shotgun (WGS) entry which is preliminary data.</text>
</comment>
<dbReference type="InterPro" id="IPR002878">
    <property type="entry name" value="ChsH2_C"/>
</dbReference>
<evidence type="ECO:0000313" key="4">
    <source>
        <dbReference type="Proteomes" id="UP000004030"/>
    </source>
</evidence>
<dbReference type="STRING" id="1088721.JI59_17745"/>
<dbReference type="SUPFAM" id="SSF50249">
    <property type="entry name" value="Nucleic acid-binding proteins"/>
    <property type="match status" value="1"/>
</dbReference>
<dbReference type="eggNOG" id="COG1545">
    <property type="taxonomic scope" value="Bacteria"/>
</dbReference>
<proteinExistence type="predicted"/>
<dbReference type="Pfam" id="PF12172">
    <property type="entry name" value="zf-ChsH2"/>
    <property type="match status" value="1"/>
</dbReference>
<dbReference type="AlphaFoldDB" id="G6E7Z9"/>
<gene>
    <name evidence="3" type="ORF">NSU_0470</name>
</gene>
<feature type="domain" description="ChsH2 rubredoxin-like zinc ribbon" evidence="2">
    <location>
        <begin position="34"/>
        <end position="65"/>
    </location>
</feature>
<feature type="domain" description="ChsH2 C-terminal OB-fold" evidence="1">
    <location>
        <begin position="71"/>
        <end position="134"/>
    </location>
</feature>
<organism evidence="3 4">
    <name type="scientific">Novosphingobium pentaromativorans US6-1</name>
    <dbReference type="NCBI Taxonomy" id="1088721"/>
    <lineage>
        <taxon>Bacteria</taxon>
        <taxon>Pseudomonadati</taxon>
        <taxon>Pseudomonadota</taxon>
        <taxon>Alphaproteobacteria</taxon>
        <taxon>Sphingomonadales</taxon>
        <taxon>Sphingomonadaceae</taxon>
        <taxon>Novosphingobium</taxon>
    </lineage>
</organism>
<dbReference type="Gene3D" id="6.10.30.10">
    <property type="match status" value="1"/>
</dbReference>
<evidence type="ECO:0000259" key="2">
    <source>
        <dbReference type="Pfam" id="PF12172"/>
    </source>
</evidence>
<dbReference type="EMBL" id="AGFM01000007">
    <property type="protein sequence ID" value="EHJ62642.1"/>
    <property type="molecule type" value="Genomic_DNA"/>
</dbReference>
<dbReference type="PANTHER" id="PTHR34075">
    <property type="entry name" value="BLR3430 PROTEIN"/>
    <property type="match status" value="1"/>
</dbReference>
<name>G6E7Z9_9SPHN</name>
<accession>G6E7Z9</accession>
<dbReference type="InterPro" id="IPR052513">
    <property type="entry name" value="Thioester_dehydratase-like"/>
</dbReference>
<dbReference type="InterPro" id="IPR022002">
    <property type="entry name" value="ChsH2_Znr"/>
</dbReference>
<keyword evidence="4" id="KW-1185">Reference proteome</keyword>
<protein>
    <recommendedName>
        <fullName evidence="5">DUF35 domain-containing protein</fullName>
    </recommendedName>
</protein>
<dbReference type="InterPro" id="IPR012340">
    <property type="entry name" value="NA-bd_OB-fold"/>
</dbReference>
<sequence length="150" mass="16473">MSEDRPTEAVGIARSSVGRIIPTSSDRAREFWLGGASGKLMIAQCDDCGHRIHPPRPVCPCCYGKAINFTPVSGRATVHSFTINRYQWTKEMPPPYVLAEVDLEDQEGLRLLTTVTGCAPEDVAIGMKVTAAFVEVEDGWIPVFVPEKRP</sequence>
<dbReference type="Pfam" id="PF01796">
    <property type="entry name" value="OB_ChsH2_C"/>
    <property type="match status" value="1"/>
</dbReference>
<evidence type="ECO:0000259" key="1">
    <source>
        <dbReference type="Pfam" id="PF01796"/>
    </source>
</evidence>
<dbReference type="PATRIC" id="fig|1088721.3.peg.462"/>